<accession>A0AA40B0W4</accession>
<comment type="similarity">
    <text evidence="2">Belongs to the paxM FAD-dependent monooxygenase family.</text>
</comment>
<feature type="domain" description="FAD-binding" evidence="6">
    <location>
        <begin position="7"/>
        <end position="356"/>
    </location>
</feature>
<dbReference type="GO" id="GO:0004497">
    <property type="term" value="F:monooxygenase activity"/>
    <property type="evidence" value="ECO:0007669"/>
    <property type="project" value="InterPro"/>
</dbReference>
<protein>
    <recommendedName>
        <fullName evidence="6">FAD-binding domain-containing protein</fullName>
    </recommendedName>
</protein>
<gene>
    <name evidence="7" type="ORF">B0H67DRAFT_481568</name>
</gene>
<dbReference type="PANTHER" id="PTHR47356:SF2">
    <property type="entry name" value="FAD-BINDING DOMAIN-CONTAINING PROTEIN-RELATED"/>
    <property type="match status" value="1"/>
</dbReference>
<dbReference type="Pfam" id="PF01494">
    <property type="entry name" value="FAD_binding_3"/>
    <property type="match status" value="1"/>
</dbReference>
<sequence>MSSSNQKVIIVGGGPVGLTAAHALSRAGIDFTLLESRPSIVIDAGSNLVILPTGLRILGQLGLLETFNAVSSPLGRIRRFDHEGNDIGDANFFVHHKENHGIAPRVVSRHDVTRVLYESLPATIQSRLLANKRVSSVATTASSVTVTCTDGSVHTGSMLIGADGAHSFVRSQMRDLALAADAPAAAINPAQPFLTTYRAMWIRFPTQADLAPGDANETHGRDCAIQTFVGEETSVIGMYERLPAPTQDRLRYSAADEEDFVARWGDLPLSDEVTVRRAYESRVQAGMVSLEEGVVPNWSWGRMVLVGDAAHKFTPSTGAGCNNGMVDVVALVNEIVRALDGGDDVETAFAEYQKARFQAVVDGCAGAGRATATATWMNGIFKFVDLHVMKRKAVQKMLVDRAAHEIASTPVLECVEDGELLTGGKVPWAQGAQSRTALAAY</sequence>
<keyword evidence="4" id="KW-0274">FAD</keyword>
<keyword evidence="5" id="KW-0560">Oxidoreductase</keyword>
<dbReference type="EMBL" id="JAUKUA010000002">
    <property type="protein sequence ID" value="KAK0725551.1"/>
    <property type="molecule type" value="Genomic_DNA"/>
</dbReference>
<proteinExistence type="inferred from homology"/>
<reference evidence="7" key="1">
    <citation type="submission" date="2023-06" db="EMBL/GenBank/DDBJ databases">
        <title>Genome-scale phylogeny and comparative genomics of the fungal order Sordariales.</title>
        <authorList>
            <consortium name="Lawrence Berkeley National Laboratory"/>
            <person name="Hensen N."/>
            <person name="Bonometti L."/>
            <person name="Westerberg I."/>
            <person name="Brannstrom I.O."/>
            <person name="Guillou S."/>
            <person name="Cros-Aarteil S."/>
            <person name="Calhoun S."/>
            <person name="Haridas S."/>
            <person name="Kuo A."/>
            <person name="Mondo S."/>
            <person name="Pangilinan J."/>
            <person name="Riley R."/>
            <person name="Labutti K."/>
            <person name="Andreopoulos B."/>
            <person name="Lipzen A."/>
            <person name="Chen C."/>
            <person name="Yanf M."/>
            <person name="Daum C."/>
            <person name="Ng V."/>
            <person name="Clum A."/>
            <person name="Steindorff A."/>
            <person name="Ohm R."/>
            <person name="Martin F."/>
            <person name="Silar P."/>
            <person name="Natvig D."/>
            <person name="Lalanne C."/>
            <person name="Gautier V."/>
            <person name="Ament-Velasquez S.L."/>
            <person name="Kruys A."/>
            <person name="Hutchinson M.I."/>
            <person name="Powell A.J."/>
            <person name="Barry K."/>
            <person name="Miller A.N."/>
            <person name="Grigoriev I.V."/>
            <person name="Debuchy R."/>
            <person name="Gladieux P."/>
            <person name="Thoren M.H."/>
            <person name="Johannesson H."/>
        </authorList>
    </citation>
    <scope>NUCLEOTIDE SEQUENCE</scope>
    <source>
        <strain evidence="7">SMH4607-1</strain>
    </source>
</reference>
<dbReference type="SUPFAM" id="SSF51905">
    <property type="entry name" value="FAD/NAD(P)-binding domain"/>
    <property type="match status" value="1"/>
</dbReference>
<evidence type="ECO:0000256" key="5">
    <source>
        <dbReference type="ARBA" id="ARBA00023002"/>
    </source>
</evidence>
<dbReference type="AlphaFoldDB" id="A0AA40B0W4"/>
<organism evidence="7 8">
    <name type="scientific">Lasiosphaeris hirsuta</name>
    <dbReference type="NCBI Taxonomy" id="260670"/>
    <lineage>
        <taxon>Eukaryota</taxon>
        <taxon>Fungi</taxon>
        <taxon>Dikarya</taxon>
        <taxon>Ascomycota</taxon>
        <taxon>Pezizomycotina</taxon>
        <taxon>Sordariomycetes</taxon>
        <taxon>Sordariomycetidae</taxon>
        <taxon>Sordariales</taxon>
        <taxon>Lasiosphaeriaceae</taxon>
        <taxon>Lasiosphaeris</taxon>
    </lineage>
</organism>
<dbReference type="InterPro" id="IPR036188">
    <property type="entry name" value="FAD/NAD-bd_sf"/>
</dbReference>
<dbReference type="GO" id="GO:0071949">
    <property type="term" value="F:FAD binding"/>
    <property type="evidence" value="ECO:0007669"/>
    <property type="project" value="InterPro"/>
</dbReference>
<comment type="cofactor">
    <cofactor evidence="1">
        <name>FAD</name>
        <dbReference type="ChEBI" id="CHEBI:57692"/>
    </cofactor>
</comment>
<evidence type="ECO:0000259" key="6">
    <source>
        <dbReference type="Pfam" id="PF01494"/>
    </source>
</evidence>
<evidence type="ECO:0000313" key="7">
    <source>
        <dbReference type="EMBL" id="KAK0725551.1"/>
    </source>
</evidence>
<evidence type="ECO:0000256" key="1">
    <source>
        <dbReference type="ARBA" id="ARBA00001974"/>
    </source>
</evidence>
<evidence type="ECO:0000256" key="3">
    <source>
        <dbReference type="ARBA" id="ARBA00022630"/>
    </source>
</evidence>
<name>A0AA40B0W4_9PEZI</name>
<keyword evidence="3" id="KW-0285">Flavoprotein</keyword>
<dbReference type="InterPro" id="IPR050562">
    <property type="entry name" value="FAD_mOase_fung"/>
</dbReference>
<comment type="caution">
    <text evidence="7">The sequence shown here is derived from an EMBL/GenBank/DDBJ whole genome shotgun (WGS) entry which is preliminary data.</text>
</comment>
<dbReference type="InterPro" id="IPR002938">
    <property type="entry name" value="FAD-bd"/>
</dbReference>
<dbReference type="PANTHER" id="PTHR47356">
    <property type="entry name" value="FAD-DEPENDENT MONOOXYGENASE ASQG-RELATED"/>
    <property type="match status" value="1"/>
</dbReference>
<evidence type="ECO:0000256" key="4">
    <source>
        <dbReference type="ARBA" id="ARBA00022827"/>
    </source>
</evidence>
<dbReference type="PRINTS" id="PR00420">
    <property type="entry name" value="RNGMNOXGNASE"/>
</dbReference>
<evidence type="ECO:0000256" key="2">
    <source>
        <dbReference type="ARBA" id="ARBA00007992"/>
    </source>
</evidence>
<dbReference type="Gene3D" id="3.50.50.60">
    <property type="entry name" value="FAD/NAD(P)-binding domain"/>
    <property type="match status" value="1"/>
</dbReference>
<dbReference type="Proteomes" id="UP001172102">
    <property type="component" value="Unassembled WGS sequence"/>
</dbReference>
<evidence type="ECO:0000313" key="8">
    <source>
        <dbReference type="Proteomes" id="UP001172102"/>
    </source>
</evidence>
<keyword evidence="8" id="KW-1185">Reference proteome</keyword>